<dbReference type="InterPro" id="IPR041644">
    <property type="entry name" value="GNAT_C"/>
</dbReference>
<gene>
    <name evidence="3" type="ORF">EJP82_18690</name>
</gene>
<feature type="domain" description="N-acyltransferase N-terminal" evidence="1">
    <location>
        <begin position="1"/>
        <end position="117"/>
    </location>
</feature>
<dbReference type="RefSeq" id="WP_127193587.1">
    <property type="nucleotide sequence ID" value="NZ_RZNY01000016.1"/>
</dbReference>
<reference evidence="3 4" key="1">
    <citation type="submission" date="2018-12" db="EMBL/GenBank/DDBJ databases">
        <authorList>
            <person name="Sun L."/>
            <person name="Chen Z."/>
        </authorList>
    </citation>
    <scope>NUCLEOTIDE SEQUENCE [LARGE SCALE GENOMIC DNA]</scope>
    <source>
        <strain evidence="3 4">DSM 15890</strain>
    </source>
</reference>
<proteinExistence type="predicted"/>
<evidence type="ECO:0000313" key="4">
    <source>
        <dbReference type="Proteomes" id="UP000279446"/>
    </source>
</evidence>
<dbReference type="EMBL" id="RZNY01000016">
    <property type="protein sequence ID" value="RUT43965.1"/>
    <property type="molecule type" value="Genomic_DNA"/>
</dbReference>
<dbReference type="Gene3D" id="3.40.630.120">
    <property type="match status" value="1"/>
</dbReference>
<dbReference type="Pfam" id="PF18164">
    <property type="entry name" value="GNAT_C"/>
    <property type="match status" value="1"/>
</dbReference>
<dbReference type="Pfam" id="PF18082">
    <property type="entry name" value="NAT_N"/>
    <property type="match status" value="1"/>
</dbReference>
<sequence length="268" mass="31908">MDLQSFCEGIRLIPDARQVLFDFHMDEEVYQLHKQQFYNDRFSFFENVKQSSNYRQLFLYLYVRFAVDAYEEYAVRGIDDQIYFDTFSDIELWCSNCRGDFGEYGIQEYEWLQEHIQLRLFRLGRLQFQPCVFDRELEVEGHKIYKNQIVLNVHIPSGEPLESQQVEESFESARRFFRGITPVFICNSWMLCPNLSEVLQPSSNIMKFQKKFFIYQVDHEARQAEERIFNKVSSDPSEYEEQSSLQRNAKSYLMAGNKLGTGYGIMVS</sequence>
<dbReference type="AlphaFoldDB" id="A0A433Y5U9"/>
<accession>A0A433Y5U9</accession>
<organism evidence="3 4">
    <name type="scientific">Paenibacillus anaericanus</name>
    <dbReference type="NCBI Taxonomy" id="170367"/>
    <lineage>
        <taxon>Bacteria</taxon>
        <taxon>Bacillati</taxon>
        <taxon>Bacillota</taxon>
        <taxon>Bacilli</taxon>
        <taxon>Bacillales</taxon>
        <taxon>Paenibacillaceae</taxon>
        <taxon>Paenibacillus</taxon>
    </lineage>
</organism>
<dbReference type="InterPro" id="IPR041273">
    <property type="entry name" value="NAT_N"/>
</dbReference>
<evidence type="ECO:0000259" key="1">
    <source>
        <dbReference type="Pfam" id="PF18082"/>
    </source>
</evidence>
<evidence type="ECO:0000313" key="3">
    <source>
        <dbReference type="EMBL" id="RUT43965.1"/>
    </source>
</evidence>
<evidence type="ECO:0008006" key="5">
    <source>
        <dbReference type="Google" id="ProtNLM"/>
    </source>
</evidence>
<name>A0A433Y5U9_9BACL</name>
<keyword evidence="4" id="KW-1185">Reference proteome</keyword>
<dbReference type="Proteomes" id="UP000279446">
    <property type="component" value="Unassembled WGS sequence"/>
</dbReference>
<protein>
    <recommendedName>
        <fullName evidence="5">GNAT-like C-terminal domain-containing protein</fullName>
    </recommendedName>
</protein>
<feature type="domain" description="GNAT-like C-terminal" evidence="2">
    <location>
        <begin position="120"/>
        <end position="266"/>
    </location>
</feature>
<dbReference type="OrthoDB" id="2139859at2"/>
<comment type="caution">
    <text evidence="3">The sequence shown here is derived from an EMBL/GenBank/DDBJ whole genome shotgun (WGS) entry which is preliminary data.</text>
</comment>
<evidence type="ECO:0000259" key="2">
    <source>
        <dbReference type="Pfam" id="PF18164"/>
    </source>
</evidence>